<gene>
    <name evidence="1" type="ORF">Mgra_00000720</name>
</gene>
<evidence type="ECO:0000313" key="1">
    <source>
        <dbReference type="EMBL" id="KAF7639800.1"/>
    </source>
</evidence>
<reference evidence="1" key="1">
    <citation type="journal article" date="2020" name="Ecol. Evol.">
        <title>Genome structure and content of the rice root-knot nematode (Meloidogyne graminicola).</title>
        <authorList>
            <person name="Phan N.T."/>
            <person name="Danchin E.G.J."/>
            <person name="Klopp C."/>
            <person name="Perfus-Barbeoch L."/>
            <person name="Kozlowski D.K."/>
            <person name="Koutsovoulos G.D."/>
            <person name="Lopez-Roques C."/>
            <person name="Bouchez O."/>
            <person name="Zahm M."/>
            <person name="Besnard G."/>
            <person name="Bellafiore S."/>
        </authorList>
    </citation>
    <scope>NUCLEOTIDE SEQUENCE</scope>
    <source>
        <strain evidence="1">VN-18</strain>
    </source>
</reference>
<keyword evidence="2" id="KW-1185">Reference proteome</keyword>
<dbReference type="Proteomes" id="UP000605970">
    <property type="component" value="Unassembled WGS sequence"/>
</dbReference>
<sequence length="196" mass="22209">MASTSATKSSSLPSLHFKSPESQGYYYWLEPRLLKTITALCTDRTPFDSVSEYLPQLDVLLIRNTVLEQRRLAASLWNVYSELIHSVHKETKINLDNFMHAISASLQGEYEPSLVNNSLNSVVELSETVGFSFTLICPSLNLLLLNNQNIPKFLLWKTLKRLNDALPNGASLLHENFTDICSKLLEYFDEKGRKGL</sequence>
<dbReference type="EMBL" id="JABEBT010000003">
    <property type="protein sequence ID" value="KAF7639800.1"/>
    <property type="molecule type" value="Genomic_DNA"/>
</dbReference>
<dbReference type="AlphaFoldDB" id="A0A8T0A2M0"/>
<accession>A0A8T0A2M0</accession>
<evidence type="ECO:0000313" key="2">
    <source>
        <dbReference type="Proteomes" id="UP000605970"/>
    </source>
</evidence>
<proteinExistence type="predicted"/>
<dbReference type="OrthoDB" id="5798326at2759"/>
<protein>
    <submittedName>
        <fullName evidence="1">Uncharacterized protein</fullName>
    </submittedName>
</protein>
<organism evidence="1 2">
    <name type="scientific">Meloidogyne graminicola</name>
    <dbReference type="NCBI Taxonomy" id="189291"/>
    <lineage>
        <taxon>Eukaryota</taxon>
        <taxon>Metazoa</taxon>
        <taxon>Ecdysozoa</taxon>
        <taxon>Nematoda</taxon>
        <taxon>Chromadorea</taxon>
        <taxon>Rhabditida</taxon>
        <taxon>Tylenchina</taxon>
        <taxon>Tylenchomorpha</taxon>
        <taxon>Tylenchoidea</taxon>
        <taxon>Meloidogynidae</taxon>
        <taxon>Meloidogyninae</taxon>
        <taxon>Meloidogyne</taxon>
    </lineage>
</organism>
<comment type="caution">
    <text evidence="1">The sequence shown here is derived from an EMBL/GenBank/DDBJ whole genome shotgun (WGS) entry which is preliminary data.</text>
</comment>
<name>A0A8T0A2M0_9BILA</name>